<reference evidence="1 2" key="1">
    <citation type="submission" date="2016-10" db="EMBL/GenBank/DDBJ databases">
        <authorList>
            <person name="Varghese N."/>
            <person name="Submissions S."/>
        </authorList>
    </citation>
    <scope>NUCLEOTIDE SEQUENCE [LARGE SCALE GENOMIC DNA]</scope>
    <source>
        <strain evidence="1 2">DSM 11855</strain>
    </source>
</reference>
<accession>A0A1I6YN03</accession>
<evidence type="ECO:0000313" key="1">
    <source>
        <dbReference type="EMBL" id="SFT51638.1"/>
    </source>
</evidence>
<evidence type="ECO:0000313" key="2">
    <source>
        <dbReference type="Proteomes" id="UP000323733"/>
    </source>
</evidence>
<dbReference type="EMBL" id="FPAO01000003">
    <property type="protein sequence ID" value="SFT51638.1"/>
    <property type="molecule type" value="Genomic_DNA"/>
</dbReference>
<sequence length="278" mass="32043">MVNNLKIQSSSTCSNLFNTSEVLTLKREKEEVAVLVRATPEKSKKDGEGHAVGVIGINRQGELLRLYPLGFRYGEGLVDFRKNDLLEVTVTKPEHDIRWESKKVLSHTNLEKPLKEREIKELVLPLVTSIEKLNIEGASLGIVKPEILNIEINVNSTEAYDRQQYFNLMGDFLEKGEKTARMPVEIRFFFRCEGEEACRGHRIILLDWEFNETVRNIIRQVHEPAAVEKKIKEHFSDLMKERELYFIMGTHFTYGTWIITGLFCPEKNGKIQSILSGY</sequence>
<name>A0A1I6YN03_METTE</name>
<dbReference type="AlphaFoldDB" id="A0A1I6YN03"/>
<organism evidence="1 2">
    <name type="scientific">Methanosarcina thermophila</name>
    <dbReference type="NCBI Taxonomy" id="2210"/>
    <lineage>
        <taxon>Archaea</taxon>
        <taxon>Methanobacteriati</taxon>
        <taxon>Methanobacteriota</taxon>
        <taxon>Stenosarchaea group</taxon>
        <taxon>Methanomicrobia</taxon>
        <taxon>Methanosarcinales</taxon>
        <taxon>Methanosarcinaceae</taxon>
        <taxon>Methanosarcina</taxon>
    </lineage>
</organism>
<dbReference type="Proteomes" id="UP000323733">
    <property type="component" value="Unassembled WGS sequence"/>
</dbReference>
<keyword evidence="2" id="KW-1185">Reference proteome</keyword>
<protein>
    <submittedName>
        <fullName evidence="1">Uncharacterized protein</fullName>
    </submittedName>
</protein>
<proteinExistence type="predicted"/>
<gene>
    <name evidence="1" type="ORF">SAMN02910340_00995</name>
</gene>